<gene>
    <name evidence="1" type="ORF">V1478_004911</name>
</gene>
<dbReference type="EMBL" id="JAUDFV010000105">
    <property type="protein sequence ID" value="KAL2731366.1"/>
    <property type="molecule type" value="Genomic_DNA"/>
</dbReference>
<evidence type="ECO:0000313" key="1">
    <source>
        <dbReference type="EMBL" id="KAL2731366.1"/>
    </source>
</evidence>
<keyword evidence="2" id="KW-1185">Reference proteome</keyword>
<dbReference type="AlphaFoldDB" id="A0ABD2BF42"/>
<accession>A0ABD2BF42</accession>
<proteinExistence type="predicted"/>
<name>A0ABD2BF42_VESSQ</name>
<evidence type="ECO:0000313" key="2">
    <source>
        <dbReference type="Proteomes" id="UP001607302"/>
    </source>
</evidence>
<dbReference type="Proteomes" id="UP001607302">
    <property type="component" value="Unassembled WGS sequence"/>
</dbReference>
<comment type="caution">
    <text evidence="1">The sequence shown here is derived from an EMBL/GenBank/DDBJ whole genome shotgun (WGS) entry which is preliminary data.</text>
</comment>
<protein>
    <submittedName>
        <fullName evidence="1">Uncharacterized protein</fullName>
    </submittedName>
</protein>
<sequence>MLKIYMTNLYAYCIINIKKKKSIDKLPYALKEITKEKLIIVQCILLIIIFNPNKTKQCYFTNCTTKCKSKMIVDAKRYLFYQIHCDKLIVT</sequence>
<reference evidence="1 2" key="1">
    <citation type="journal article" date="2024" name="Ann. Entomol. Soc. Am.">
        <title>Genomic analyses of the southern and eastern yellowjacket wasps (Hymenoptera: Vespidae) reveal evolutionary signatures of social life.</title>
        <authorList>
            <person name="Catto M.A."/>
            <person name="Caine P.B."/>
            <person name="Orr S.E."/>
            <person name="Hunt B.G."/>
            <person name="Goodisman M.A.D."/>
        </authorList>
    </citation>
    <scope>NUCLEOTIDE SEQUENCE [LARGE SCALE GENOMIC DNA]</scope>
    <source>
        <strain evidence="1">233</strain>
        <tissue evidence="1">Head and thorax</tissue>
    </source>
</reference>
<organism evidence="1 2">
    <name type="scientific">Vespula squamosa</name>
    <name type="common">Southern yellow jacket</name>
    <name type="synonym">Wasp</name>
    <dbReference type="NCBI Taxonomy" id="30214"/>
    <lineage>
        <taxon>Eukaryota</taxon>
        <taxon>Metazoa</taxon>
        <taxon>Ecdysozoa</taxon>
        <taxon>Arthropoda</taxon>
        <taxon>Hexapoda</taxon>
        <taxon>Insecta</taxon>
        <taxon>Pterygota</taxon>
        <taxon>Neoptera</taxon>
        <taxon>Endopterygota</taxon>
        <taxon>Hymenoptera</taxon>
        <taxon>Apocrita</taxon>
        <taxon>Aculeata</taxon>
        <taxon>Vespoidea</taxon>
        <taxon>Vespidae</taxon>
        <taxon>Vespinae</taxon>
        <taxon>Vespula</taxon>
    </lineage>
</organism>